<reference evidence="2 3" key="1">
    <citation type="submission" date="2016-11" db="EMBL/GenBank/DDBJ databases">
        <title>Description of two novel members of the family Erysipelotrichaceae: Ileibacterium lipovorans gen. nov., sp. nov. and Dubosiella newyorkensis, gen. nov., sp. nov.</title>
        <authorList>
            <person name="Cox L.M."/>
            <person name="Sohn J."/>
            <person name="Tyrrell K.L."/>
            <person name="Citron D.M."/>
            <person name="Lawson P.A."/>
            <person name="Patel N.B."/>
            <person name="Iizumi T."/>
            <person name="Perez-Perez G.I."/>
            <person name="Goldstein E.J."/>
            <person name="Blaser M.J."/>
        </authorList>
    </citation>
    <scope>NUCLEOTIDE SEQUENCE [LARGE SCALE GENOMIC DNA]</scope>
    <source>
        <strain evidence="2 3">NYU-BL-A4</strain>
    </source>
</reference>
<gene>
    <name evidence="2" type="ORF">BO225_09580</name>
</gene>
<dbReference type="EMBL" id="MPKA01000091">
    <property type="protein sequence ID" value="OLU44920.1"/>
    <property type="molecule type" value="Genomic_DNA"/>
</dbReference>
<organism evidence="2 3">
    <name type="scientific">Dubosiella newyorkensis</name>
    <dbReference type="NCBI Taxonomy" id="1862672"/>
    <lineage>
        <taxon>Bacteria</taxon>
        <taxon>Bacillati</taxon>
        <taxon>Bacillota</taxon>
        <taxon>Erysipelotrichia</taxon>
        <taxon>Erysipelotrichales</taxon>
        <taxon>Erysipelotrichaceae</taxon>
        <taxon>Dubosiella</taxon>
    </lineage>
</organism>
<name>A0A1U7NKN1_9FIRM</name>
<protein>
    <submittedName>
        <fullName evidence="2">Exopolysaccharide biosynthesis protein</fullName>
    </submittedName>
</protein>
<evidence type="ECO:0000313" key="3">
    <source>
        <dbReference type="Proteomes" id="UP000186705"/>
    </source>
</evidence>
<dbReference type="InterPro" id="IPR025536">
    <property type="entry name" value="DUF4422"/>
</dbReference>
<dbReference type="STRING" id="1862672.BO225_09580"/>
<evidence type="ECO:0000259" key="1">
    <source>
        <dbReference type="Pfam" id="PF14393"/>
    </source>
</evidence>
<dbReference type="RefSeq" id="WP_076342038.1">
    <property type="nucleotide sequence ID" value="NZ_CAOSEJ010000001.1"/>
</dbReference>
<feature type="domain" description="DUF4422" evidence="1">
    <location>
        <begin position="5"/>
        <end position="219"/>
    </location>
</feature>
<dbReference type="GeneID" id="78276190"/>
<dbReference type="Proteomes" id="UP000186705">
    <property type="component" value="Unassembled WGS sequence"/>
</dbReference>
<dbReference type="Pfam" id="PF14393">
    <property type="entry name" value="DUF4422"/>
    <property type="match status" value="1"/>
</dbReference>
<sequence length="257" mass="30684">MDIEIIVATHKPYKMPTDSMYVPLQVGAYGKKDIGFLRDNTGENISSLNPYFCELTGLFWAWKNLKADYIGLTHYRRHFRGSHSGENRFDRVLNKKEAEAILQMTDVILPKKRHYFIETIYSHYAHTHYERELIATRQILVENYPEYVPSWDKVMNRRSAHMFNMCIMKKDKLDSYCSFIFDVLDKLNQKVNVSEYDDFQARLFGRISELLLDVWIDHNHIQYKEVPVIYMERINWWKKGTSFIKAKFFGKKYEGSF</sequence>
<accession>A0A1U7NKN1</accession>
<evidence type="ECO:0000313" key="2">
    <source>
        <dbReference type="EMBL" id="OLU44920.1"/>
    </source>
</evidence>
<proteinExistence type="predicted"/>
<comment type="caution">
    <text evidence="2">The sequence shown here is derived from an EMBL/GenBank/DDBJ whole genome shotgun (WGS) entry which is preliminary data.</text>
</comment>
<dbReference type="AlphaFoldDB" id="A0A1U7NKN1"/>
<keyword evidence="3" id="KW-1185">Reference proteome</keyword>